<feature type="compositionally biased region" description="Basic and acidic residues" evidence="1">
    <location>
        <begin position="145"/>
        <end position="156"/>
    </location>
</feature>
<evidence type="ECO:0000313" key="2">
    <source>
        <dbReference type="EMBL" id="QBZ61059.1"/>
    </source>
</evidence>
<feature type="compositionally biased region" description="Polar residues" evidence="1">
    <location>
        <begin position="361"/>
        <end position="375"/>
    </location>
</feature>
<feature type="region of interest" description="Disordered" evidence="1">
    <location>
        <begin position="417"/>
        <end position="566"/>
    </location>
</feature>
<feature type="compositionally biased region" description="Basic and acidic residues" evidence="1">
    <location>
        <begin position="187"/>
        <end position="203"/>
    </location>
</feature>
<organism evidence="2 3">
    <name type="scientific">Pyricularia oryzae</name>
    <name type="common">Rice blast fungus</name>
    <name type="synonym">Magnaporthe oryzae</name>
    <dbReference type="NCBI Taxonomy" id="318829"/>
    <lineage>
        <taxon>Eukaryota</taxon>
        <taxon>Fungi</taxon>
        <taxon>Dikarya</taxon>
        <taxon>Ascomycota</taxon>
        <taxon>Pezizomycotina</taxon>
        <taxon>Sordariomycetes</taxon>
        <taxon>Sordariomycetidae</taxon>
        <taxon>Magnaporthales</taxon>
        <taxon>Pyriculariaceae</taxon>
        <taxon>Pyricularia</taxon>
    </lineage>
</organism>
<feature type="compositionally biased region" description="Low complexity" evidence="1">
    <location>
        <begin position="326"/>
        <end position="345"/>
    </location>
</feature>
<dbReference type="Proteomes" id="UP000294847">
    <property type="component" value="Chromosome 4"/>
</dbReference>
<feature type="compositionally biased region" description="Polar residues" evidence="1">
    <location>
        <begin position="76"/>
        <end position="86"/>
    </location>
</feature>
<sequence>MSQVLPAAAQRVDSLAQRMFPERPHHLSVSPTRRYPVPPDFFHQYSQLEYMTFLSDTDRGILLTRPYYDIREDQSDSLAPNSTSAIPRSETKKTMNKMSFKDYQQSRAKKVASPIPETNPGGSRGDARQGGADGAKHIKASLKASEGRSKLEDVAPSKESANQDAVTRRPRIPSKNGRSPSPASTRRSPEPFESDRPQKRQRVDSTSSRPETNRTPKPESSQTKRLAPVAEVADRSSQKDVKSASKLLPNGRSTSTSRREPSPQRQPVNGLKEKIGSAGTVRAGKSEASSKQIVPPLLSPLRLSIDDEQESRGRQSTSSKRPPDVSSQSKTTSTPTKQRKWSLPPLLSPTLPPAVEEELARTSNQRPANAPSSARKTVKLDNEEVVQEEEDDEMIVVLKYKKRNSMRVSRLLALEPASKKEALKKERSISAEVKSPPAKKRPRAAEPIVEHVASKRPRSSLDTILVSKAPAPSTPLKQATAMSRAASSNSQAHTPGGTNGLTPGAGDRPPTSHEGDPAKGVSMSSLRRRQSEWTSLGTQLKHKRDGVIRSQGSSQNGATSDALNSLSNGNRKQVALLSLEMVLSYMVAFDAMNQARSLDRKAGDFTIWESLLPHLIELKNFTSPYRALDALRMQLHALVSDALLSVYWQHEQVWASGGGKTKAMRNCHRDVTLYWSKAHDTLANLHDATLRADLGPWSRPQAAAAAALRVLRRFAEKDGISWRAELSLGMANGS</sequence>
<reference evidence="2 3" key="1">
    <citation type="journal article" date="2019" name="Mol. Biol. Evol.">
        <title>Blast fungal genomes show frequent chromosomal changes, gene gains and losses, and effector gene turnover.</title>
        <authorList>
            <person name="Gomez Luciano L.B."/>
            <person name="Jason Tsai I."/>
            <person name="Chuma I."/>
            <person name="Tosa Y."/>
            <person name="Chen Y.H."/>
            <person name="Li J.Y."/>
            <person name="Li M.Y."/>
            <person name="Jade Lu M.Y."/>
            <person name="Nakayashiki H."/>
            <person name="Li W.H."/>
        </authorList>
    </citation>
    <scope>NUCLEOTIDE SEQUENCE [LARGE SCALE GENOMIC DNA]</scope>
    <source>
        <strain evidence="2">MZ5-1-6</strain>
    </source>
</reference>
<evidence type="ECO:0000313" key="3">
    <source>
        <dbReference type="Proteomes" id="UP000294847"/>
    </source>
</evidence>
<feature type="compositionally biased region" description="Polar residues" evidence="1">
    <location>
        <begin position="475"/>
        <end position="493"/>
    </location>
</feature>
<proteinExistence type="predicted"/>
<name>A0A4P7NGI1_PYROR</name>
<protein>
    <submittedName>
        <fullName evidence="2">Uncharacterized protein</fullName>
    </submittedName>
</protein>
<feature type="compositionally biased region" description="Basic and acidic residues" evidence="1">
    <location>
        <begin position="417"/>
        <end position="429"/>
    </location>
</feature>
<feature type="region of interest" description="Disordered" evidence="1">
    <location>
        <begin position="74"/>
        <end position="391"/>
    </location>
</feature>
<gene>
    <name evidence="2" type="ORF">PoMZ_08005</name>
</gene>
<dbReference type="AlphaFoldDB" id="A0A4P7NGI1"/>
<dbReference type="EMBL" id="CP034207">
    <property type="protein sequence ID" value="QBZ61059.1"/>
    <property type="molecule type" value="Genomic_DNA"/>
</dbReference>
<accession>A0A4P7NGI1</accession>
<feature type="compositionally biased region" description="Polar residues" evidence="1">
    <location>
        <begin position="550"/>
        <end position="566"/>
    </location>
</feature>
<feature type="compositionally biased region" description="Basic and acidic residues" evidence="1">
    <location>
        <begin position="232"/>
        <end position="243"/>
    </location>
</feature>
<evidence type="ECO:0000256" key="1">
    <source>
        <dbReference type="SAM" id="MobiDB-lite"/>
    </source>
</evidence>